<keyword evidence="10" id="KW-0445">Lipid transport</keyword>
<dbReference type="InterPro" id="IPR011917">
    <property type="entry name" value="ABC_transpr_lipidA"/>
</dbReference>
<comment type="caution">
    <text evidence="15">The sequence shown here is derived from an EMBL/GenBank/DDBJ whole genome shotgun (WGS) entry which is preliminary data.</text>
</comment>
<sequence>MKNEFQVYLRLLAYLKPYWGYAILVLIGFALSAGTEVSIAKLLEFILKAIQEQNHHETSIFPLLVILLIFVRGVASFLGDYYSAVISRHLVFNIRQEAFSKLLYLPSSYYSAHSSGQITSKILYNIEQLTAASSDSVQIMVKEGFIVIGLLSYLFYLNWRLTLIILAVAPIIGWVVRSAAKKMRKLSTEMQNTMGDVNHVVQEAILGQSIIKGFSAQEAERKRFFYHSEKNLKKGLKLHIINVLNTPIVQLLMAFSMAIIMWIALRPSVLEGVTSAQFVSYIVAAGMLSKPIKNLTTVNEKLQRGLAAAHSVFELLDLPTETDSGIQKPKITGAVKFDLVNIVYQDGKCAVKDFTLDVKAGETIALVGRSGAGKTSLVNLLMRLQDITSGKIYFDDVSIQDIELNYLRQHVAMVNQQVVIFDRSIRENIAYGITQEATEDEIIAAAKAAYAHDFIMSLPNGYDTMLGSEGIALSGGQRQRISIARAILKNAPILILDEATSALDNESEFFIQKAFERAQHNRTTFVIAHRLSTVENAHRIVVMDQGEIIEVGSHEQLMQQQGAYSRLYHREFVE</sequence>
<proteinExistence type="predicted"/>
<feature type="transmembrane region" description="Helical" evidence="12">
    <location>
        <begin position="240"/>
        <end position="265"/>
    </location>
</feature>
<dbReference type="PROSITE" id="PS00211">
    <property type="entry name" value="ABC_TRANSPORTER_1"/>
    <property type="match status" value="1"/>
</dbReference>
<dbReference type="GO" id="GO:0016887">
    <property type="term" value="F:ATP hydrolysis activity"/>
    <property type="evidence" value="ECO:0007669"/>
    <property type="project" value="InterPro"/>
</dbReference>
<feature type="domain" description="ABC transporter" evidence="13">
    <location>
        <begin position="335"/>
        <end position="570"/>
    </location>
</feature>
<dbReference type="EMBL" id="MKKK01000002">
    <property type="protein sequence ID" value="OEY97902.1"/>
    <property type="molecule type" value="Genomic_DNA"/>
</dbReference>
<dbReference type="SUPFAM" id="SSF90123">
    <property type="entry name" value="ABC transporter transmembrane region"/>
    <property type="match status" value="1"/>
</dbReference>
<dbReference type="SMART" id="SM00382">
    <property type="entry name" value="AAA"/>
    <property type="match status" value="1"/>
</dbReference>
<dbReference type="InterPro" id="IPR039421">
    <property type="entry name" value="Type_1_exporter"/>
</dbReference>
<evidence type="ECO:0000256" key="4">
    <source>
        <dbReference type="ARBA" id="ARBA00022519"/>
    </source>
</evidence>
<dbReference type="Gene3D" id="1.20.1560.10">
    <property type="entry name" value="ABC transporter type 1, transmembrane domain"/>
    <property type="match status" value="1"/>
</dbReference>
<dbReference type="Pfam" id="PF00005">
    <property type="entry name" value="ABC_tran"/>
    <property type="match status" value="1"/>
</dbReference>
<evidence type="ECO:0000256" key="3">
    <source>
        <dbReference type="ARBA" id="ARBA00022475"/>
    </source>
</evidence>
<dbReference type="InterPro" id="IPR036640">
    <property type="entry name" value="ABC1_TM_sf"/>
</dbReference>
<evidence type="ECO:0000256" key="5">
    <source>
        <dbReference type="ARBA" id="ARBA00022692"/>
    </source>
</evidence>
<keyword evidence="16" id="KW-1185">Reference proteome</keyword>
<feature type="transmembrane region" description="Helical" evidence="12">
    <location>
        <begin position="157"/>
        <end position="176"/>
    </location>
</feature>
<evidence type="ECO:0000256" key="9">
    <source>
        <dbReference type="ARBA" id="ARBA00022989"/>
    </source>
</evidence>
<evidence type="ECO:0000256" key="2">
    <source>
        <dbReference type="ARBA" id="ARBA00022448"/>
    </source>
</evidence>
<feature type="domain" description="ABC transmembrane type-1" evidence="14">
    <location>
        <begin position="23"/>
        <end position="304"/>
    </location>
</feature>
<keyword evidence="6" id="KW-0547">Nucleotide-binding</keyword>
<keyword evidence="9 12" id="KW-1133">Transmembrane helix</keyword>
<dbReference type="InterPro" id="IPR017871">
    <property type="entry name" value="ABC_transporter-like_CS"/>
</dbReference>
<evidence type="ECO:0000256" key="6">
    <source>
        <dbReference type="ARBA" id="ARBA00022741"/>
    </source>
</evidence>
<dbReference type="Gene3D" id="3.40.50.300">
    <property type="entry name" value="P-loop containing nucleotide triphosphate hydrolases"/>
    <property type="match status" value="1"/>
</dbReference>
<evidence type="ECO:0000259" key="14">
    <source>
        <dbReference type="PROSITE" id="PS50929"/>
    </source>
</evidence>
<keyword evidence="8" id="KW-1278">Translocase</keyword>
<keyword evidence="2" id="KW-0813">Transport</keyword>
<evidence type="ECO:0000259" key="13">
    <source>
        <dbReference type="PROSITE" id="PS50893"/>
    </source>
</evidence>
<reference evidence="15 16" key="1">
    <citation type="submission" date="2016-09" db="EMBL/GenBank/DDBJ databases">
        <authorList>
            <person name="Capua I."/>
            <person name="De Benedictis P."/>
            <person name="Joannis T."/>
            <person name="Lombin L.H."/>
            <person name="Cattoli G."/>
        </authorList>
    </citation>
    <scope>NUCLEOTIDE SEQUENCE [LARGE SCALE GENOMIC DNA]</scope>
    <source>
        <strain evidence="15 16">ANC 4671</strain>
    </source>
</reference>
<dbReference type="PROSITE" id="PS50929">
    <property type="entry name" value="ABC_TM1F"/>
    <property type="match status" value="1"/>
</dbReference>
<keyword evidence="4" id="KW-0997">Cell inner membrane</keyword>
<protein>
    <submittedName>
        <fullName evidence="15">Lipid A export permease/ATP-binding protein MsbA</fullName>
    </submittedName>
</protein>
<dbReference type="AlphaFoldDB" id="A0A1E7RF73"/>
<evidence type="ECO:0000256" key="8">
    <source>
        <dbReference type="ARBA" id="ARBA00022967"/>
    </source>
</evidence>
<dbReference type="CDD" id="cd18552">
    <property type="entry name" value="ABC_6TM_MsbA_like"/>
    <property type="match status" value="1"/>
</dbReference>
<keyword evidence="5 12" id="KW-0812">Transmembrane</keyword>
<evidence type="ECO:0000256" key="10">
    <source>
        <dbReference type="ARBA" id="ARBA00023055"/>
    </source>
</evidence>
<dbReference type="OrthoDB" id="9806127at2"/>
<dbReference type="Proteomes" id="UP000185895">
    <property type="component" value="Unassembled WGS sequence"/>
</dbReference>
<organism evidence="15 16">
    <name type="scientific">Acinetobacter qingfengensis</name>
    <dbReference type="NCBI Taxonomy" id="1262585"/>
    <lineage>
        <taxon>Bacteria</taxon>
        <taxon>Pseudomonadati</taxon>
        <taxon>Pseudomonadota</taxon>
        <taxon>Gammaproteobacteria</taxon>
        <taxon>Moraxellales</taxon>
        <taxon>Moraxellaceae</taxon>
        <taxon>Acinetobacter</taxon>
    </lineage>
</organism>
<dbReference type="InterPro" id="IPR003593">
    <property type="entry name" value="AAA+_ATPase"/>
</dbReference>
<evidence type="ECO:0000313" key="15">
    <source>
        <dbReference type="EMBL" id="OEY97902.1"/>
    </source>
</evidence>
<comment type="subcellular location">
    <subcellularLocation>
        <location evidence="1">Cell membrane</location>
        <topology evidence="1">Multi-pass membrane protein</topology>
    </subcellularLocation>
</comment>
<dbReference type="Pfam" id="PF00664">
    <property type="entry name" value="ABC_membrane"/>
    <property type="match status" value="1"/>
</dbReference>
<dbReference type="GO" id="GO:0015421">
    <property type="term" value="F:ABC-type oligopeptide transporter activity"/>
    <property type="evidence" value="ECO:0007669"/>
    <property type="project" value="TreeGrafter"/>
</dbReference>
<keyword evidence="7 15" id="KW-0067">ATP-binding</keyword>
<dbReference type="InterPro" id="IPR011527">
    <property type="entry name" value="ABC1_TM_dom"/>
</dbReference>
<name>A0A1E7RF73_9GAMM</name>
<dbReference type="GO" id="GO:0005524">
    <property type="term" value="F:ATP binding"/>
    <property type="evidence" value="ECO:0007669"/>
    <property type="project" value="UniProtKB-KW"/>
</dbReference>
<dbReference type="GO" id="GO:0034040">
    <property type="term" value="F:ATPase-coupled lipid transmembrane transporter activity"/>
    <property type="evidence" value="ECO:0007669"/>
    <property type="project" value="InterPro"/>
</dbReference>
<keyword evidence="11 12" id="KW-0472">Membrane</keyword>
<dbReference type="PANTHER" id="PTHR43394:SF1">
    <property type="entry name" value="ATP-BINDING CASSETTE SUB-FAMILY B MEMBER 10, MITOCHONDRIAL"/>
    <property type="match status" value="1"/>
</dbReference>
<accession>A0A1E7RF73</accession>
<evidence type="ECO:0000313" key="16">
    <source>
        <dbReference type="Proteomes" id="UP000185895"/>
    </source>
</evidence>
<feature type="transmembrane region" description="Helical" evidence="12">
    <location>
        <begin position="18"/>
        <end position="39"/>
    </location>
</feature>
<dbReference type="FunFam" id="3.40.50.300:FF:000218">
    <property type="entry name" value="Multidrug ABC transporter ATP-binding protein"/>
    <property type="match status" value="1"/>
</dbReference>
<dbReference type="STRING" id="1262585.BJI46_07485"/>
<dbReference type="SUPFAM" id="SSF52540">
    <property type="entry name" value="P-loop containing nucleoside triphosphate hydrolases"/>
    <property type="match status" value="1"/>
</dbReference>
<dbReference type="RefSeq" id="WP_070068656.1">
    <property type="nucleotide sequence ID" value="NZ_MKKK01000002.1"/>
</dbReference>
<dbReference type="InterPro" id="IPR027417">
    <property type="entry name" value="P-loop_NTPase"/>
</dbReference>
<dbReference type="InterPro" id="IPR003439">
    <property type="entry name" value="ABC_transporter-like_ATP-bd"/>
</dbReference>
<dbReference type="PANTHER" id="PTHR43394">
    <property type="entry name" value="ATP-DEPENDENT PERMEASE MDL1, MITOCHONDRIAL"/>
    <property type="match status" value="1"/>
</dbReference>
<keyword evidence="3" id="KW-1003">Cell membrane</keyword>
<dbReference type="PROSITE" id="PS50893">
    <property type="entry name" value="ABC_TRANSPORTER_2"/>
    <property type="match status" value="1"/>
</dbReference>
<evidence type="ECO:0000256" key="11">
    <source>
        <dbReference type="ARBA" id="ARBA00023136"/>
    </source>
</evidence>
<dbReference type="GO" id="GO:0005886">
    <property type="term" value="C:plasma membrane"/>
    <property type="evidence" value="ECO:0007669"/>
    <property type="project" value="UniProtKB-SubCell"/>
</dbReference>
<gene>
    <name evidence="15" type="ORF">BJI46_07485</name>
</gene>
<evidence type="ECO:0000256" key="1">
    <source>
        <dbReference type="ARBA" id="ARBA00004651"/>
    </source>
</evidence>
<dbReference type="NCBIfam" id="TIGR02203">
    <property type="entry name" value="MsbA_lipidA"/>
    <property type="match status" value="1"/>
</dbReference>
<evidence type="ECO:0000256" key="7">
    <source>
        <dbReference type="ARBA" id="ARBA00022840"/>
    </source>
</evidence>
<evidence type="ECO:0000256" key="12">
    <source>
        <dbReference type="SAM" id="Phobius"/>
    </source>
</evidence>
<feature type="transmembrane region" description="Helical" evidence="12">
    <location>
        <begin position="60"/>
        <end position="79"/>
    </location>
</feature>